<dbReference type="WBParaSite" id="nRc.2.0.1.t38754-RA">
    <property type="protein sequence ID" value="nRc.2.0.1.t38754-RA"/>
    <property type="gene ID" value="nRc.2.0.1.g38754"/>
</dbReference>
<dbReference type="Gene3D" id="2.60.200.10">
    <property type="match status" value="1"/>
</dbReference>
<reference evidence="3" key="1">
    <citation type="submission" date="2022-11" db="UniProtKB">
        <authorList>
            <consortium name="WormBaseParasite"/>
        </authorList>
    </citation>
    <scope>IDENTIFICATION</scope>
</reference>
<sequence>MNIVALGLKKFSTNDKVINAIYQQVKNGLNISMDHEGNLWAKRVCQCPVFARSFSGSDQEVIRIEKRPTKIFDIQSLKTNLICSLRKMPPTVVTTDRELEKMCFVCLQIGCREKALLQAPSWLIIVHLVALEFLNVFAEKEKSRISSRKSQQGSSYQCPVEASREGPYGKMYSKHITSVSHLAGT</sequence>
<dbReference type="InterPro" id="IPR001132">
    <property type="entry name" value="SMAD_dom_Dwarfin-type"/>
</dbReference>
<dbReference type="PANTHER" id="PTHR22742:SF2">
    <property type="entry name" value="EXPANSION, ISOFORM A-RELATED"/>
    <property type="match status" value="1"/>
</dbReference>
<dbReference type="GO" id="GO:0050793">
    <property type="term" value="P:regulation of developmental process"/>
    <property type="evidence" value="ECO:0007669"/>
    <property type="project" value="UniProtKB-ARBA"/>
</dbReference>
<evidence type="ECO:0000259" key="1">
    <source>
        <dbReference type="PROSITE" id="PS51076"/>
    </source>
</evidence>
<dbReference type="InterPro" id="IPR017855">
    <property type="entry name" value="SMAD-like_dom_sf"/>
</dbReference>
<dbReference type="PANTHER" id="PTHR22742">
    <property type="entry name" value="EXPANSION, ISOFORM A-RELATED"/>
    <property type="match status" value="1"/>
</dbReference>
<organism evidence="2 3">
    <name type="scientific">Romanomermis culicivorax</name>
    <name type="common">Nematode worm</name>
    <dbReference type="NCBI Taxonomy" id="13658"/>
    <lineage>
        <taxon>Eukaryota</taxon>
        <taxon>Metazoa</taxon>
        <taxon>Ecdysozoa</taxon>
        <taxon>Nematoda</taxon>
        <taxon>Enoplea</taxon>
        <taxon>Dorylaimia</taxon>
        <taxon>Mermithida</taxon>
        <taxon>Mermithoidea</taxon>
        <taxon>Mermithidae</taxon>
        <taxon>Romanomermis</taxon>
    </lineage>
</organism>
<dbReference type="Pfam" id="PF03166">
    <property type="entry name" value="MH2"/>
    <property type="match status" value="1"/>
</dbReference>
<dbReference type="SUPFAM" id="SSF49879">
    <property type="entry name" value="SMAD/FHA domain"/>
    <property type="match status" value="1"/>
</dbReference>
<dbReference type="GO" id="GO:0009791">
    <property type="term" value="P:post-embryonic development"/>
    <property type="evidence" value="ECO:0007669"/>
    <property type="project" value="UniProtKB-ARBA"/>
</dbReference>
<dbReference type="GO" id="GO:0006355">
    <property type="term" value="P:regulation of DNA-templated transcription"/>
    <property type="evidence" value="ECO:0007669"/>
    <property type="project" value="InterPro"/>
</dbReference>
<proteinExistence type="predicted"/>
<dbReference type="AlphaFoldDB" id="A0A915KJ22"/>
<evidence type="ECO:0000313" key="3">
    <source>
        <dbReference type="WBParaSite" id="nRc.2.0.1.t38754-RA"/>
    </source>
</evidence>
<accession>A0A915KJ22</accession>
<dbReference type="InterPro" id="IPR008984">
    <property type="entry name" value="SMAD_FHA_dom_sf"/>
</dbReference>
<protein>
    <submittedName>
        <fullName evidence="3">MH2 domain-containing protein</fullName>
    </submittedName>
</protein>
<name>A0A915KJ22_ROMCU</name>
<keyword evidence="2" id="KW-1185">Reference proteome</keyword>
<dbReference type="Proteomes" id="UP000887565">
    <property type="component" value="Unplaced"/>
</dbReference>
<dbReference type="GO" id="GO:0051239">
    <property type="term" value="P:regulation of multicellular organismal process"/>
    <property type="evidence" value="ECO:0007669"/>
    <property type="project" value="UniProtKB-ARBA"/>
</dbReference>
<dbReference type="PROSITE" id="PS51076">
    <property type="entry name" value="MH2"/>
    <property type="match status" value="1"/>
</dbReference>
<evidence type="ECO:0000313" key="2">
    <source>
        <dbReference type="Proteomes" id="UP000887565"/>
    </source>
</evidence>
<feature type="domain" description="MH2" evidence="1">
    <location>
        <begin position="1"/>
        <end position="149"/>
    </location>
</feature>